<protein>
    <submittedName>
        <fullName evidence="1">Uncharacterized protein</fullName>
    </submittedName>
</protein>
<sequence length="169" mass="17964">MTGTVLYGLVAPGQRAPQPPLPVEGFRVPAPTDDRDLEGYRVLDQIKAAIESGGHKLVNLSLGPEVAVEDHLEPNRWTSELDQLAWENEPCRCNISLVAASLNDQASVDASGGRCPGRSRYNVKTPSRIAPTCNGNAKTVSTPTISAPCPNPDHRAIAVALTCGSRTGR</sequence>
<dbReference type="RefSeq" id="WP_179480033.1">
    <property type="nucleotide sequence ID" value="NZ_JACCFW010000001.1"/>
</dbReference>
<organism evidence="1 2">
    <name type="scientific">Allobranchiibius huperziae</name>
    <dbReference type="NCBI Taxonomy" id="1874116"/>
    <lineage>
        <taxon>Bacteria</taxon>
        <taxon>Bacillati</taxon>
        <taxon>Actinomycetota</taxon>
        <taxon>Actinomycetes</taxon>
        <taxon>Micrococcales</taxon>
        <taxon>Dermacoccaceae</taxon>
        <taxon>Allobranchiibius</taxon>
    </lineage>
</organism>
<dbReference type="AlphaFoldDB" id="A0A853DHH2"/>
<evidence type="ECO:0000313" key="1">
    <source>
        <dbReference type="EMBL" id="NYJ74281.1"/>
    </source>
</evidence>
<evidence type="ECO:0000313" key="2">
    <source>
        <dbReference type="Proteomes" id="UP000571817"/>
    </source>
</evidence>
<name>A0A853DHH2_9MICO</name>
<accession>A0A853DHH2</accession>
<reference evidence="1 2" key="1">
    <citation type="submission" date="2020-07" db="EMBL/GenBank/DDBJ databases">
        <title>Sequencing the genomes of 1000 actinobacteria strains.</title>
        <authorList>
            <person name="Klenk H.-P."/>
        </authorList>
    </citation>
    <scope>NUCLEOTIDE SEQUENCE [LARGE SCALE GENOMIC DNA]</scope>
    <source>
        <strain evidence="1 2">DSM 29531</strain>
    </source>
</reference>
<dbReference type="Proteomes" id="UP000571817">
    <property type="component" value="Unassembled WGS sequence"/>
</dbReference>
<comment type="caution">
    <text evidence="1">The sequence shown here is derived from an EMBL/GenBank/DDBJ whole genome shotgun (WGS) entry which is preliminary data.</text>
</comment>
<dbReference type="EMBL" id="JACCFW010000001">
    <property type="protein sequence ID" value="NYJ74281.1"/>
    <property type="molecule type" value="Genomic_DNA"/>
</dbReference>
<keyword evidence="2" id="KW-1185">Reference proteome</keyword>
<gene>
    <name evidence="1" type="ORF">HNR15_001244</name>
</gene>
<proteinExistence type="predicted"/>